<name>A0A1V0DZP5_9CAUD</name>
<evidence type="ECO:0000313" key="2">
    <source>
        <dbReference type="EMBL" id="ARB06936.1"/>
    </source>
</evidence>
<evidence type="ECO:0000313" key="3">
    <source>
        <dbReference type="Proteomes" id="UP000223034"/>
    </source>
</evidence>
<evidence type="ECO:0000256" key="1">
    <source>
        <dbReference type="SAM" id="Phobius"/>
    </source>
</evidence>
<dbReference type="Proteomes" id="UP000223034">
    <property type="component" value="Segment"/>
</dbReference>
<organism evidence="2 3">
    <name type="scientific">Escherichia phage phiLLS</name>
    <dbReference type="NCBI Taxonomy" id="1965465"/>
    <lineage>
        <taxon>Viruses</taxon>
        <taxon>Duplodnaviria</taxon>
        <taxon>Heunggongvirae</taxon>
        <taxon>Uroviricota</taxon>
        <taxon>Caudoviricetes</taxon>
        <taxon>Demerecviridae</taxon>
        <taxon>Markadamsvirinae</taxon>
        <taxon>Tequintavirus</taxon>
        <taxon>Tequintavirus LLS</taxon>
    </lineage>
</organism>
<keyword evidence="1" id="KW-0812">Transmembrane</keyword>
<sequence>MESKLALVAIMVVFQAIFLGLIHNKVSKLENSAKELKVEMCKLVPNNEKCKDI</sequence>
<gene>
    <name evidence="2" type="ORF">lls_108</name>
</gene>
<keyword evidence="1" id="KW-0472">Membrane</keyword>
<dbReference type="EMBL" id="KY677846">
    <property type="protein sequence ID" value="ARB06936.1"/>
    <property type="molecule type" value="Genomic_DNA"/>
</dbReference>
<reference evidence="2 3" key="1">
    <citation type="submission" date="2017-02" db="EMBL/GenBank/DDBJ databases">
        <title>Complete genome sequence of new bacteriophage phiLLS.</title>
        <authorList>
            <person name="Rubi-Rangel L."/>
            <person name="Amarillas L."/>
            <person name="Carrillo H."/>
            <person name="Leon-Felix J."/>
        </authorList>
    </citation>
    <scope>NUCLEOTIDE SEQUENCE [LARGE SCALE GENOMIC DNA]</scope>
</reference>
<proteinExistence type="predicted"/>
<feature type="transmembrane region" description="Helical" evidence="1">
    <location>
        <begin position="6"/>
        <end position="24"/>
    </location>
</feature>
<accession>A0A1V0DZP5</accession>
<protein>
    <submittedName>
        <fullName evidence="2">Uncharacterized protein</fullName>
    </submittedName>
</protein>
<keyword evidence="3" id="KW-1185">Reference proteome</keyword>
<keyword evidence="1" id="KW-1133">Transmembrane helix</keyword>